<dbReference type="InterPro" id="IPR027417">
    <property type="entry name" value="P-loop_NTPase"/>
</dbReference>
<accession>A0A3M7H871</accession>
<dbReference type="VEuPathDB" id="FungiDB:BTJ68_06579"/>
<name>A0A3M7H871_HORWE</name>
<evidence type="ECO:0000313" key="2">
    <source>
        <dbReference type="EMBL" id="RMZ09072.1"/>
    </source>
</evidence>
<organism evidence="2 3">
    <name type="scientific">Hortaea werneckii</name>
    <name type="common">Black yeast</name>
    <name type="synonym">Cladosporium werneckii</name>
    <dbReference type="NCBI Taxonomy" id="91943"/>
    <lineage>
        <taxon>Eukaryota</taxon>
        <taxon>Fungi</taxon>
        <taxon>Dikarya</taxon>
        <taxon>Ascomycota</taxon>
        <taxon>Pezizomycotina</taxon>
        <taxon>Dothideomycetes</taxon>
        <taxon>Dothideomycetidae</taxon>
        <taxon>Mycosphaerellales</taxon>
        <taxon>Teratosphaeriaceae</taxon>
        <taxon>Hortaea</taxon>
    </lineage>
</organism>
<evidence type="ECO:0008006" key="4">
    <source>
        <dbReference type="Google" id="ProtNLM"/>
    </source>
</evidence>
<proteinExistence type="predicted"/>
<dbReference type="PANTHER" id="PTHR48312:SF1">
    <property type="entry name" value="SULFOTRANSFERASE"/>
    <property type="match status" value="1"/>
</dbReference>
<protein>
    <recommendedName>
        <fullName evidence="4">Sulfotransferase domain-containing protein</fullName>
    </recommendedName>
</protein>
<evidence type="ECO:0000256" key="1">
    <source>
        <dbReference type="SAM" id="MobiDB-lite"/>
    </source>
</evidence>
<dbReference type="PANTHER" id="PTHR48312">
    <property type="match status" value="1"/>
</dbReference>
<gene>
    <name evidence="2" type="ORF">D0862_03732</name>
</gene>
<sequence>MASDNPIPNPRRIFIFDNPRTCSHLFSKLFANHPNLQLLYHPFLPAALYGPERYQLKTKHCAAADEVQREWGTSEEFREWNVVTYESANRKLVEEIEAAEGQNKSIFCSEHLNALMKQDRMLSHLRSPTLNPNPTTPPPHSETIPTNPTNIPETLLATLTPILLLRHPALSIPSSWRTESGIKKLEIDDEDFYLLTTYRWSRDLFDYLFQRSTSSGWKRPVVIDAYDIVHRTGALTGKLCGELGLDAAGVQEQWTQLPREEWPDHSVVVAYTRDLLGSSGVDRGSGKPLEENFDIDVETEKWKTEFGEEVGRKLRKCVEAEMADYEYLRSFKLEM</sequence>
<comment type="caution">
    <text evidence="2">The sequence shown here is derived from an EMBL/GenBank/DDBJ whole genome shotgun (WGS) entry which is preliminary data.</text>
</comment>
<feature type="region of interest" description="Disordered" evidence="1">
    <location>
        <begin position="128"/>
        <end position="147"/>
    </location>
</feature>
<reference evidence="2 3" key="1">
    <citation type="journal article" date="2018" name="BMC Genomics">
        <title>Genomic evidence for intraspecific hybridization in a clonal and extremely halotolerant yeast.</title>
        <authorList>
            <person name="Gostincar C."/>
            <person name="Stajich J.E."/>
            <person name="Zupancic J."/>
            <person name="Zalar P."/>
            <person name="Gunde-Cimerman N."/>
        </authorList>
    </citation>
    <scope>NUCLEOTIDE SEQUENCE [LARGE SCALE GENOMIC DNA]</scope>
    <source>
        <strain evidence="2 3">EXF-171</strain>
    </source>
</reference>
<dbReference type="SUPFAM" id="SSF52540">
    <property type="entry name" value="P-loop containing nucleoside triphosphate hydrolases"/>
    <property type="match status" value="1"/>
</dbReference>
<dbReference type="Proteomes" id="UP000281468">
    <property type="component" value="Unassembled WGS sequence"/>
</dbReference>
<dbReference type="Gene3D" id="3.40.50.300">
    <property type="entry name" value="P-loop containing nucleotide triphosphate hydrolases"/>
    <property type="match status" value="1"/>
</dbReference>
<evidence type="ECO:0000313" key="3">
    <source>
        <dbReference type="Proteomes" id="UP000281468"/>
    </source>
</evidence>
<dbReference type="AlphaFoldDB" id="A0A3M7H871"/>
<dbReference type="EMBL" id="QWIQ01000084">
    <property type="protein sequence ID" value="RMZ09072.1"/>
    <property type="molecule type" value="Genomic_DNA"/>
</dbReference>